<feature type="transmembrane region" description="Helical" evidence="1">
    <location>
        <begin position="296"/>
        <end position="319"/>
    </location>
</feature>
<dbReference type="Proteomes" id="UP000216074">
    <property type="component" value="Unassembled WGS sequence"/>
</dbReference>
<feature type="transmembrane region" description="Helical" evidence="1">
    <location>
        <begin position="115"/>
        <end position="132"/>
    </location>
</feature>
<feature type="transmembrane region" description="Helical" evidence="1">
    <location>
        <begin position="41"/>
        <end position="66"/>
    </location>
</feature>
<dbReference type="RefSeq" id="WP_143248781.1">
    <property type="nucleotide sequence ID" value="NZ_MWWY01000038.1"/>
</dbReference>
<dbReference type="EMBL" id="MWWY01000038">
    <property type="protein sequence ID" value="OZG63260.1"/>
    <property type="molecule type" value="Genomic_DNA"/>
</dbReference>
<evidence type="ECO:0000313" key="2">
    <source>
        <dbReference type="EMBL" id="OZG63260.1"/>
    </source>
</evidence>
<organism evidence="2 3">
    <name type="scientific">Bifidobacterium hapali</name>
    <dbReference type="NCBI Taxonomy" id="1630172"/>
    <lineage>
        <taxon>Bacteria</taxon>
        <taxon>Bacillati</taxon>
        <taxon>Actinomycetota</taxon>
        <taxon>Actinomycetes</taxon>
        <taxon>Bifidobacteriales</taxon>
        <taxon>Bifidobacteriaceae</taxon>
        <taxon>Bifidobacterium</taxon>
    </lineage>
</organism>
<dbReference type="OrthoDB" id="3261041at2"/>
<feature type="transmembrane region" description="Helical" evidence="1">
    <location>
        <begin position="216"/>
        <end position="244"/>
    </location>
</feature>
<feature type="transmembrane region" description="Helical" evidence="1">
    <location>
        <begin position="265"/>
        <end position="290"/>
    </location>
</feature>
<keyword evidence="1" id="KW-0472">Membrane</keyword>
<evidence type="ECO:0000313" key="3">
    <source>
        <dbReference type="Proteomes" id="UP000216074"/>
    </source>
</evidence>
<feature type="transmembrane region" description="Helical" evidence="1">
    <location>
        <begin position="185"/>
        <end position="204"/>
    </location>
</feature>
<reference evidence="2 3" key="1">
    <citation type="journal article" date="2017" name="BMC Genomics">
        <title>Comparative genomic and phylogenomic analyses of the Bifidobacteriaceae family.</title>
        <authorList>
            <person name="Lugli G.A."/>
            <person name="Milani C."/>
            <person name="Turroni F."/>
            <person name="Duranti S."/>
            <person name="Mancabelli L."/>
            <person name="Mangifesta M."/>
            <person name="Ferrario C."/>
            <person name="Modesto M."/>
            <person name="Mattarelli P."/>
            <person name="Jiri K."/>
            <person name="van Sinderen D."/>
            <person name="Ventura M."/>
        </authorList>
    </citation>
    <scope>NUCLEOTIDE SEQUENCE [LARGE SCALE GENOMIC DNA]</scope>
    <source>
        <strain evidence="2 3">DSM 100202</strain>
    </source>
</reference>
<keyword evidence="1" id="KW-1133">Transmembrane helix</keyword>
<sequence>MNSGAASQIDLETANRAADIMAWTPFGAAFQLPYDAFAGNWLAVIARLAILAVTWVVCFSICTWCLRHERLTLGAGHQATVNAKGIGAFAHMPDSPSGAISARLFTYLVRDPRQAMLFVMPVFLLIIFALQMRTMPGLIWLVPIWSGWMMAIAESNGLAYDGRGFAMQVIAGVPGTTDRLGRVRVYVGIIVAYVLALFVAIAFISGDWRSSEGLLIGATFTAVGLGVGLSGLGLAEITSCAFMYPVASLDKPFSAPQGRMVAQGFFPLIYMLGSLLLMFPTGIAAIILVVMSELAYSYWLIIPIAIVNGAGILAAGTWLGGKLMDARMLSIVRTLDSFASLQK</sequence>
<comment type="caution">
    <text evidence="2">The sequence shown here is derived from an EMBL/GenBank/DDBJ whole genome shotgun (WGS) entry which is preliminary data.</text>
</comment>
<proteinExistence type="predicted"/>
<keyword evidence="1" id="KW-0812">Transmembrane</keyword>
<name>A0A261FVQ8_9BIFI</name>
<keyword evidence="3" id="KW-1185">Reference proteome</keyword>
<gene>
    <name evidence="2" type="ORF">BHAP_1913</name>
</gene>
<accession>A0A261FVQ8</accession>
<evidence type="ECO:0000256" key="1">
    <source>
        <dbReference type="SAM" id="Phobius"/>
    </source>
</evidence>
<dbReference type="AlphaFoldDB" id="A0A261FVQ8"/>
<protein>
    <submittedName>
        <fullName evidence="2">ABC transporter permease</fullName>
    </submittedName>
</protein>